<keyword evidence="6" id="KW-1185">Reference proteome</keyword>
<dbReference type="GO" id="GO:0006086">
    <property type="term" value="P:pyruvate decarboxylation to acetyl-CoA"/>
    <property type="evidence" value="ECO:0007669"/>
    <property type="project" value="TreeGrafter"/>
</dbReference>
<dbReference type="PANTHER" id="PTHR11516">
    <property type="entry name" value="PYRUVATE DEHYDROGENASE E1 COMPONENT, ALPHA SUBUNIT BACTERIAL AND ORGANELLAR"/>
    <property type="match status" value="1"/>
</dbReference>
<dbReference type="InterPro" id="IPR050642">
    <property type="entry name" value="PDH_E1_Alpha_Subunit"/>
</dbReference>
<gene>
    <name evidence="5" type="ORF">C5F50_00830</name>
</gene>
<sequence>MCNVMNDLSSISKKILRIRIAQMIVNEKYKTGEFKIPIHLAFGHETIAVAIDEIMNNEDKLILTHRNIAYNLARLGKLNPILDEYYLKTSGLDCGKSGSMNLINPAKGIIYTSSILGNNFSVAVGIAMSLEIKHKDGIAIVLGGDGSLEEGSFHESILMFKSLNLSGLLIIENNEWSMATKISERRIHIDLETFSKSYDVKYVKLSGNNPLNYIEELTRLKEQSKKNNELICIEVMVNTLGDWIMTNDQNPDGKFINYHAGPAPTIDVTTCPALIKENNSDPIFVLIDLLGIDELNKLSDIIRNELEEETK</sequence>
<evidence type="ECO:0000313" key="6">
    <source>
        <dbReference type="Proteomes" id="UP000509478"/>
    </source>
</evidence>
<dbReference type="InterPro" id="IPR001017">
    <property type="entry name" value="DH_E1"/>
</dbReference>
<keyword evidence="3" id="KW-0786">Thiamine pyrophosphate</keyword>
<dbReference type="SUPFAM" id="SSF52518">
    <property type="entry name" value="Thiamin diphosphate-binding fold (THDP-binding)"/>
    <property type="match status" value="1"/>
</dbReference>
<dbReference type="EMBL" id="CP026995">
    <property type="protein sequence ID" value="QLH05788.1"/>
    <property type="molecule type" value="Genomic_DNA"/>
</dbReference>
<accession>A0A7D5M6T5</accession>
<reference evidence="5 6" key="1">
    <citation type="submission" date="2018-02" db="EMBL/GenBank/DDBJ databases">
        <title>Complete genome of Nitrosopumilus ureaphilus PS0.</title>
        <authorList>
            <person name="Qin W."/>
            <person name="Zheng Y."/>
            <person name="Stahl D.A."/>
        </authorList>
    </citation>
    <scope>NUCLEOTIDE SEQUENCE [LARGE SCALE GENOMIC DNA]</scope>
    <source>
        <strain evidence="5 6">PS0</strain>
    </source>
</reference>
<dbReference type="KEGG" id="nue:C5F50_00830"/>
<proteinExistence type="predicted"/>
<evidence type="ECO:0000259" key="4">
    <source>
        <dbReference type="Pfam" id="PF00676"/>
    </source>
</evidence>
<evidence type="ECO:0000313" key="5">
    <source>
        <dbReference type="EMBL" id="QLH05788.1"/>
    </source>
</evidence>
<evidence type="ECO:0000256" key="2">
    <source>
        <dbReference type="ARBA" id="ARBA00023002"/>
    </source>
</evidence>
<dbReference type="GO" id="GO:0004739">
    <property type="term" value="F:pyruvate dehydrogenase (acetyl-transferring) activity"/>
    <property type="evidence" value="ECO:0007669"/>
    <property type="project" value="TreeGrafter"/>
</dbReference>
<name>A0A7D5M6T5_9ARCH</name>
<dbReference type="InterPro" id="IPR029061">
    <property type="entry name" value="THDP-binding"/>
</dbReference>
<dbReference type="PANTHER" id="PTHR11516:SF60">
    <property type="entry name" value="PYRUVATE DEHYDROGENASE E1 COMPONENT SUBUNIT ALPHA"/>
    <property type="match status" value="1"/>
</dbReference>
<evidence type="ECO:0000256" key="1">
    <source>
        <dbReference type="ARBA" id="ARBA00001964"/>
    </source>
</evidence>
<organism evidence="5 6">
    <name type="scientific">Nitrosopumilus ureiphilus</name>
    <dbReference type="NCBI Taxonomy" id="1470067"/>
    <lineage>
        <taxon>Archaea</taxon>
        <taxon>Nitrososphaerota</taxon>
        <taxon>Nitrososphaeria</taxon>
        <taxon>Nitrosopumilales</taxon>
        <taxon>Nitrosopumilaceae</taxon>
        <taxon>Nitrosopumilus</taxon>
    </lineage>
</organism>
<keyword evidence="2" id="KW-0560">Oxidoreductase</keyword>
<evidence type="ECO:0000256" key="3">
    <source>
        <dbReference type="ARBA" id="ARBA00023052"/>
    </source>
</evidence>
<dbReference type="Gene3D" id="3.40.50.970">
    <property type="match status" value="1"/>
</dbReference>
<dbReference type="AlphaFoldDB" id="A0A7D5M6T5"/>
<dbReference type="Pfam" id="PF00676">
    <property type="entry name" value="E1_dh"/>
    <property type="match status" value="1"/>
</dbReference>
<protein>
    <recommendedName>
        <fullName evidence="4">Dehydrogenase E1 component domain-containing protein</fullName>
    </recommendedName>
</protein>
<dbReference type="Proteomes" id="UP000509478">
    <property type="component" value="Chromosome"/>
</dbReference>
<feature type="domain" description="Dehydrogenase E1 component" evidence="4">
    <location>
        <begin position="37"/>
        <end position="235"/>
    </location>
</feature>
<comment type="cofactor">
    <cofactor evidence="1">
        <name>thiamine diphosphate</name>
        <dbReference type="ChEBI" id="CHEBI:58937"/>
    </cofactor>
</comment>